<evidence type="ECO:0000256" key="7">
    <source>
        <dbReference type="SAM" id="MobiDB-lite"/>
    </source>
</evidence>
<evidence type="ECO:0000256" key="1">
    <source>
        <dbReference type="ARBA" id="ARBA00001947"/>
    </source>
</evidence>
<dbReference type="Proteomes" id="UP000324800">
    <property type="component" value="Unassembled WGS sequence"/>
</dbReference>
<dbReference type="Pfam" id="PF02146">
    <property type="entry name" value="SIR2"/>
    <property type="match status" value="1"/>
</dbReference>
<dbReference type="AlphaFoldDB" id="A0A5J4X2X5"/>
<reference evidence="9 10" key="1">
    <citation type="submission" date="2019-03" db="EMBL/GenBank/DDBJ databases">
        <title>Single cell metagenomics reveals metabolic interactions within the superorganism composed of flagellate Streblomastix strix and complex community of Bacteroidetes bacteria on its surface.</title>
        <authorList>
            <person name="Treitli S.C."/>
            <person name="Kolisko M."/>
            <person name="Husnik F."/>
            <person name="Keeling P."/>
            <person name="Hampl V."/>
        </authorList>
    </citation>
    <scope>NUCLEOTIDE SEQUENCE [LARGE SCALE GENOMIC DNA]</scope>
    <source>
        <strain evidence="9">ST1C</strain>
    </source>
</reference>
<feature type="compositionally biased region" description="Polar residues" evidence="7">
    <location>
        <begin position="303"/>
        <end position="313"/>
    </location>
</feature>
<evidence type="ECO:0000256" key="6">
    <source>
        <dbReference type="PROSITE-ProRule" id="PRU00236"/>
    </source>
</evidence>
<dbReference type="GO" id="GO:0046872">
    <property type="term" value="F:metal ion binding"/>
    <property type="evidence" value="ECO:0007669"/>
    <property type="project" value="UniProtKB-KW"/>
</dbReference>
<comment type="caution">
    <text evidence="9">The sequence shown here is derived from an EMBL/GenBank/DDBJ whole genome shotgun (WGS) entry which is preliminary data.</text>
</comment>
<sequence>MEEQGTVVDCDALQFHSQNAHPHRVRLKAILAMGQRLSLLNILGRSAGAVPANLTFDDIALGLGRRFQRVVILSGAGISVNAGIPDFRSPGTGLYSRIPFGENIFSLQYFRSNPRPFFAFLRFFIKKSFGRAHPTLTHYFIRLLYDKGLLVRNYTQNVDGLEEKAGVPSSHVIEAHGSLKTSHCIDCKESYEFSFLINELNIDPEHIPTCTKCGGIIKPDVVLFGEALFPASFFSSQVVDFQNCDLVIVIGTSLVVQPFASLYFRAEQTVPRLVINKTHTVPSRPQRNINISDKSAMSDPPSMLTSSSHAHNTISERKAIKRKELQDSRRNTLSSSLQSISYDEQNQQRSRWAEIKSWMAFIWRVLSTLKQAPGLFFPIRPLQNHRQQQERVYHRSRYPVQGP</sequence>
<feature type="compositionally biased region" description="Polar residues" evidence="7">
    <location>
        <begin position="284"/>
        <end position="295"/>
    </location>
</feature>
<protein>
    <submittedName>
        <fullName evidence="9">Putative NAD-dependent deacetylase sir2A</fullName>
    </submittedName>
</protein>
<evidence type="ECO:0000313" key="9">
    <source>
        <dbReference type="EMBL" id="KAA6400819.1"/>
    </source>
</evidence>
<proteinExistence type="predicted"/>
<feature type="active site" description="Proton acceptor" evidence="6">
    <location>
        <position position="176"/>
    </location>
</feature>
<dbReference type="GO" id="GO:0017136">
    <property type="term" value="F:histone deacetylase activity, NAD-dependent"/>
    <property type="evidence" value="ECO:0007669"/>
    <property type="project" value="TreeGrafter"/>
</dbReference>
<dbReference type="OrthoDB" id="420264at2759"/>
<dbReference type="InterPro" id="IPR003000">
    <property type="entry name" value="Sirtuin"/>
</dbReference>
<feature type="binding site" evidence="6">
    <location>
        <position position="210"/>
    </location>
    <ligand>
        <name>Zn(2+)</name>
        <dbReference type="ChEBI" id="CHEBI:29105"/>
    </ligand>
</feature>
<evidence type="ECO:0000256" key="3">
    <source>
        <dbReference type="ARBA" id="ARBA00022723"/>
    </source>
</evidence>
<dbReference type="InterPro" id="IPR026590">
    <property type="entry name" value="Ssirtuin_cat_dom"/>
</dbReference>
<evidence type="ECO:0000259" key="8">
    <source>
        <dbReference type="PROSITE" id="PS50305"/>
    </source>
</evidence>
<gene>
    <name evidence="9" type="ORF">EZS28_003650</name>
</gene>
<organism evidence="9 10">
    <name type="scientific">Streblomastix strix</name>
    <dbReference type="NCBI Taxonomy" id="222440"/>
    <lineage>
        <taxon>Eukaryota</taxon>
        <taxon>Metamonada</taxon>
        <taxon>Preaxostyla</taxon>
        <taxon>Oxymonadida</taxon>
        <taxon>Streblomastigidae</taxon>
        <taxon>Streblomastix</taxon>
    </lineage>
</organism>
<keyword evidence="5" id="KW-0520">NAD</keyword>
<evidence type="ECO:0000256" key="5">
    <source>
        <dbReference type="ARBA" id="ARBA00023027"/>
    </source>
</evidence>
<feature type="region of interest" description="Disordered" evidence="7">
    <location>
        <begin position="284"/>
        <end position="315"/>
    </location>
</feature>
<dbReference type="EMBL" id="SNRW01000494">
    <property type="protein sequence ID" value="KAA6400819.1"/>
    <property type="molecule type" value="Genomic_DNA"/>
</dbReference>
<dbReference type="PANTHER" id="PTHR11085:SF6">
    <property type="entry name" value="NAD-DEPENDENT PROTEIN DEACETYLASE SIRTUIN-2"/>
    <property type="match status" value="1"/>
</dbReference>
<feature type="binding site" evidence="6">
    <location>
        <position position="184"/>
    </location>
    <ligand>
        <name>Zn(2+)</name>
        <dbReference type="ChEBI" id="CHEBI:29105"/>
    </ligand>
</feature>
<dbReference type="SUPFAM" id="SSF52467">
    <property type="entry name" value="DHS-like NAD/FAD-binding domain"/>
    <property type="match status" value="1"/>
</dbReference>
<keyword evidence="2" id="KW-0808">Transferase</keyword>
<keyword evidence="3 6" id="KW-0479">Metal-binding</keyword>
<evidence type="ECO:0000313" key="10">
    <source>
        <dbReference type="Proteomes" id="UP000324800"/>
    </source>
</evidence>
<evidence type="ECO:0000256" key="4">
    <source>
        <dbReference type="ARBA" id="ARBA00022833"/>
    </source>
</evidence>
<keyword evidence="4 6" id="KW-0862">Zinc</keyword>
<feature type="binding site" evidence="6">
    <location>
        <position position="187"/>
    </location>
    <ligand>
        <name>Zn(2+)</name>
        <dbReference type="ChEBI" id="CHEBI:29105"/>
    </ligand>
</feature>
<comment type="cofactor">
    <cofactor evidence="1">
        <name>Zn(2+)</name>
        <dbReference type="ChEBI" id="CHEBI:29105"/>
    </cofactor>
</comment>
<dbReference type="Gene3D" id="3.30.1600.10">
    <property type="entry name" value="SIR2/SIRT2 'Small Domain"/>
    <property type="match status" value="1"/>
</dbReference>
<dbReference type="PANTHER" id="PTHR11085">
    <property type="entry name" value="NAD-DEPENDENT PROTEIN DEACYLASE SIRTUIN-5, MITOCHONDRIAL-RELATED"/>
    <property type="match status" value="1"/>
</dbReference>
<dbReference type="InterPro" id="IPR050134">
    <property type="entry name" value="NAD-dep_sirtuin_deacylases"/>
</dbReference>
<dbReference type="GO" id="GO:0070403">
    <property type="term" value="F:NAD+ binding"/>
    <property type="evidence" value="ECO:0007669"/>
    <property type="project" value="InterPro"/>
</dbReference>
<dbReference type="InterPro" id="IPR029035">
    <property type="entry name" value="DHS-like_NAD/FAD-binding_dom"/>
</dbReference>
<name>A0A5J4X2X5_9EUKA</name>
<accession>A0A5J4X2X5</accession>
<dbReference type="GO" id="GO:0005634">
    <property type="term" value="C:nucleus"/>
    <property type="evidence" value="ECO:0007669"/>
    <property type="project" value="TreeGrafter"/>
</dbReference>
<dbReference type="Gene3D" id="3.40.50.1220">
    <property type="entry name" value="TPP-binding domain"/>
    <property type="match status" value="1"/>
</dbReference>
<dbReference type="PROSITE" id="PS50305">
    <property type="entry name" value="SIRTUIN"/>
    <property type="match status" value="1"/>
</dbReference>
<feature type="domain" description="Deacetylase sirtuin-type" evidence="8">
    <location>
        <begin position="49"/>
        <end position="353"/>
    </location>
</feature>
<dbReference type="InterPro" id="IPR026591">
    <property type="entry name" value="Sirtuin_cat_small_dom_sf"/>
</dbReference>
<evidence type="ECO:0000256" key="2">
    <source>
        <dbReference type="ARBA" id="ARBA00022679"/>
    </source>
</evidence>
<feature type="binding site" evidence="6">
    <location>
        <position position="213"/>
    </location>
    <ligand>
        <name>Zn(2+)</name>
        <dbReference type="ChEBI" id="CHEBI:29105"/>
    </ligand>
</feature>